<dbReference type="InterPro" id="IPR003439">
    <property type="entry name" value="ABC_transporter-like_ATP-bd"/>
</dbReference>
<feature type="domain" description="ABC transporter" evidence="3">
    <location>
        <begin position="283"/>
        <end position="508"/>
    </location>
</feature>
<dbReference type="EMBL" id="JAANYN010000005">
    <property type="protein sequence ID" value="NHE57782.1"/>
    <property type="molecule type" value="Genomic_DNA"/>
</dbReference>
<proteinExistence type="predicted"/>
<dbReference type="Pfam" id="PF00005">
    <property type="entry name" value="ABC_tran"/>
    <property type="match status" value="2"/>
</dbReference>
<dbReference type="PROSITE" id="PS50893">
    <property type="entry name" value="ABC_TRANSPORTER_2"/>
    <property type="match status" value="2"/>
</dbReference>
<sequence>MNKDLEEDFLTIENARVNYFGKTLFQELNFKVKNGESWAILAASGKERTAFIETLLGRTSLVAGSISRPFASDYQEEQNRMGQVNSFRDLVAFISQKYTFKNKSNQQHFYYQQRFNSAESEETETVEGYLSGVESRRVGPWDMEKVIRLFDLDQFKDKSLIKLSNGETRRLAMAVALLKNPRLFLMDMPLTGLDVQTRDEFDQVLQAIMASGVQVIMSTTAREIPASMRHCAWIGEGKLQVIHDMEKLMQLEAVHTQSQHLSVSLFKKLLKDVNHGARLTSVIEMKDVTIRYGNNTLLDTINWQVLPGEKWLIQGHNGAGKSTLISLILGENPQSYANDITLFDRKRGTGESIWDVKRPTGFVSSDLARFFPTNQTCKKVVLSGFFDTMGLFKKTSPEQEAKADAWLKALQLSHIAGLRLQQVSLEEQRFCLLARAMIKNPRLLVLDEASQGMDEEQRIRFRWLVDHFCEESGMTLLFVSHYQEDVPDCIEMVMELSHGKGIQKSVKI</sequence>
<dbReference type="GO" id="GO:0005524">
    <property type="term" value="F:ATP binding"/>
    <property type="evidence" value="ECO:0007669"/>
    <property type="project" value="UniProtKB-KW"/>
</dbReference>
<dbReference type="Proteomes" id="UP000649799">
    <property type="component" value="Unassembled WGS sequence"/>
</dbReference>
<comment type="caution">
    <text evidence="4">The sequence shown here is derived from an EMBL/GenBank/DDBJ whole genome shotgun (WGS) entry which is preliminary data.</text>
</comment>
<dbReference type="InterPro" id="IPR027417">
    <property type="entry name" value="P-loop_NTPase"/>
</dbReference>
<dbReference type="SUPFAM" id="SSF52540">
    <property type="entry name" value="P-loop containing nucleoside triphosphate hydrolases"/>
    <property type="match status" value="2"/>
</dbReference>
<reference evidence="4 5" key="1">
    <citation type="submission" date="2020-03" db="EMBL/GenBank/DDBJ databases">
        <title>Cyclobacterium plantarum sp. nov., a marine bacterium isolated from a coastal-marine wetland.</title>
        <authorList>
            <person name="Sanchez-Porro C."/>
            <person name="Ventosa A."/>
            <person name="Amoozegar M."/>
        </authorList>
    </citation>
    <scope>NUCLEOTIDE SEQUENCE [LARGE SCALE GENOMIC DNA]</scope>
    <source>
        <strain evidence="4 5">GBPx2</strain>
    </source>
</reference>
<gene>
    <name evidence="4" type="ORF">G9Q97_13280</name>
</gene>
<evidence type="ECO:0000256" key="2">
    <source>
        <dbReference type="ARBA" id="ARBA00022840"/>
    </source>
</evidence>
<dbReference type="PANTHER" id="PTHR43158:SF2">
    <property type="entry name" value="SKFA PEPTIDE EXPORT ATP-BINDING PROTEIN SKFE"/>
    <property type="match status" value="1"/>
</dbReference>
<evidence type="ECO:0000313" key="4">
    <source>
        <dbReference type="EMBL" id="NHE57782.1"/>
    </source>
</evidence>
<dbReference type="SMART" id="SM00382">
    <property type="entry name" value="AAA"/>
    <property type="match status" value="1"/>
</dbReference>
<keyword evidence="2 4" id="KW-0067">ATP-binding</keyword>
<accession>A0ABX0HBG5</accession>
<name>A0ABX0HBG5_9BACT</name>
<organism evidence="4 5">
    <name type="scientific">Cyclobacterium plantarum</name>
    <dbReference type="NCBI Taxonomy" id="2716263"/>
    <lineage>
        <taxon>Bacteria</taxon>
        <taxon>Pseudomonadati</taxon>
        <taxon>Bacteroidota</taxon>
        <taxon>Cytophagia</taxon>
        <taxon>Cytophagales</taxon>
        <taxon>Cyclobacteriaceae</taxon>
        <taxon>Cyclobacterium</taxon>
    </lineage>
</organism>
<dbReference type="InterPro" id="IPR003593">
    <property type="entry name" value="AAA+_ATPase"/>
</dbReference>
<evidence type="ECO:0000259" key="3">
    <source>
        <dbReference type="PROSITE" id="PS50893"/>
    </source>
</evidence>
<protein>
    <submittedName>
        <fullName evidence="4">ATP-binding cassette domain-containing protein</fullName>
    </submittedName>
</protein>
<keyword evidence="5" id="KW-1185">Reference proteome</keyword>
<keyword evidence="1" id="KW-0547">Nucleotide-binding</keyword>
<dbReference type="Gene3D" id="3.40.50.300">
    <property type="entry name" value="P-loop containing nucleotide triphosphate hydrolases"/>
    <property type="match status" value="2"/>
</dbReference>
<evidence type="ECO:0000313" key="5">
    <source>
        <dbReference type="Proteomes" id="UP000649799"/>
    </source>
</evidence>
<feature type="domain" description="ABC transporter" evidence="3">
    <location>
        <begin position="10"/>
        <end position="261"/>
    </location>
</feature>
<dbReference type="PANTHER" id="PTHR43158">
    <property type="entry name" value="SKFA PEPTIDE EXPORT ATP-BINDING PROTEIN SKFE"/>
    <property type="match status" value="1"/>
</dbReference>
<evidence type="ECO:0000256" key="1">
    <source>
        <dbReference type="ARBA" id="ARBA00022741"/>
    </source>
</evidence>